<evidence type="ECO:0000256" key="2">
    <source>
        <dbReference type="ARBA" id="ARBA00023136"/>
    </source>
</evidence>
<sequence length="195" mass="21146">MYRSLLLGCLALALSACNSTPAKPQKPELDTSFSMPVASAEGEIQSGLSGVQLEIWLDFQANELERALKQSGIQVSLSLESVRLLMPGQQSFSAGQNKIQSQFLPVLSSLAEVFTQYPNSSIVINGYTDSSGPANTNKQLSLKRAQAVATYLNKQGVAHNRLFVQGRGESSPLFSNTTAEGRMKNRRVELEVIPL</sequence>
<dbReference type="PANTHER" id="PTHR30329">
    <property type="entry name" value="STATOR ELEMENT OF FLAGELLAR MOTOR COMPLEX"/>
    <property type="match status" value="1"/>
</dbReference>
<evidence type="ECO:0000313" key="8">
    <source>
        <dbReference type="Proteomes" id="UP000244906"/>
    </source>
</evidence>
<evidence type="ECO:0000313" key="7">
    <source>
        <dbReference type="EMBL" id="PVZ65606.1"/>
    </source>
</evidence>
<dbReference type="OrthoDB" id="9782229at2"/>
<evidence type="ECO:0000256" key="3">
    <source>
        <dbReference type="ARBA" id="ARBA00023237"/>
    </source>
</evidence>
<comment type="subcellular location">
    <subcellularLocation>
        <location evidence="1">Cell outer membrane</location>
    </subcellularLocation>
</comment>
<dbReference type="GO" id="GO:0009279">
    <property type="term" value="C:cell outer membrane"/>
    <property type="evidence" value="ECO:0007669"/>
    <property type="project" value="UniProtKB-SubCell"/>
</dbReference>
<keyword evidence="8" id="KW-1185">Reference proteome</keyword>
<dbReference type="Proteomes" id="UP000244906">
    <property type="component" value="Unassembled WGS sequence"/>
</dbReference>
<keyword evidence="2 4" id="KW-0472">Membrane</keyword>
<dbReference type="Pfam" id="PF00691">
    <property type="entry name" value="OmpA"/>
    <property type="match status" value="1"/>
</dbReference>
<dbReference type="PROSITE" id="PS51257">
    <property type="entry name" value="PROKAR_LIPOPROTEIN"/>
    <property type="match status" value="1"/>
</dbReference>
<name>A0A2V1GWN4_9GAMM</name>
<proteinExistence type="predicted"/>
<evidence type="ECO:0000256" key="1">
    <source>
        <dbReference type="ARBA" id="ARBA00004442"/>
    </source>
</evidence>
<evidence type="ECO:0000256" key="5">
    <source>
        <dbReference type="SAM" id="SignalP"/>
    </source>
</evidence>
<dbReference type="InterPro" id="IPR050330">
    <property type="entry name" value="Bact_OuterMem_StrucFunc"/>
</dbReference>
<evidence type="ECO:0000259" key="6">
    <source>
        <dbReference type="PROSITE" id="PS51123"/>
    </source>
</evidence>
<dbReference type="InterPro" id="IPR036737">
    <property type="entry name" value="OmpA-like_sf"/>
</dbReference>
<reference evidence="7 8" key="1">
    <citation type="submission" date="2018-04" db="EMBL/GenBank/DDBJ databases">
        <title>Thalassorhabdus spongiae gen. nov., sp. nov., isolated from a marine sponge in South-West Iceland.</title>
        <authorList>
            <person name="Knobloch S."/>
            <person name="Daussin A."/>
            <person name="Johannsson R."/>
            <person name="Marteinsson V.T."/>
        </authorList>
    </citation>
    <scope>NUCLEOTIDE SEQUENCE [LARGE SCALE GENOMIC DNA]</scope>
    <source>
        <strain evidence="7 8">Hp12</strain>
    </source>
</reference>
<evidence type="ECO:0000256" key="4">
    <source>
        <dbReference type="PROSITE-ProRule" id="PRU00473"/>
    </source>
</evidence>
<keyword evidence="5" id="KW-0732">Signal</keyword>
<protein>
    <recommendedName>
        <fullName evidence="6">OmpA-like domain-containing protein</fullName>
    </recommendedName>
</protein>
<accession>A0A2V1GWN4</accession>
<dbReference type="Gene3D" id="3.30.1330.60">
    <property type="entry name" value="OmpA-like domain"/>
    <property type="match status" value="1"/>
</dbReference>
<keyword evidence="3" id="KW-0998">Cell outer membrane</keyword>
<organism evidence="7 8">
    <name type="scientific">Pelagibaculum spongiae</name>
    <dbReference type="NCBI Taxonomy" id="2080658"/>
    <lineage>
        <taxon>Bacteria</taxon>
        <taxon>Pseudomonadati</taxon>
        <taxon>Pseudomonadota</taxon>
        <taxon>Gammaproteobacteria</taxon>
        <taxon>Oceanospirillales</taxon>
        <taxon>Pelagibaculum</taxon>
    </lineage>
</organism>
<dbReference type="PRINTS" id="PR01021">
    <property type="entry name" value="OMPADOMAIN"/>
</dbReference>
<feature type="chain" id="PRO_5016108901" description="OmpA-like domain-containing protein" evidence="5">
    <location>
        <begin position="23"/>
        <end position="195"/>
    </location>
</feature>
<dbReference type="RefSeq" id="WP_116688345.1">
    <property type="nucleotide sequence ID" value="NZ_CAWNYD010000009.1"/>
</dbReference>
<dbReference type="PANTHER" id="PTHR30329:SF21">
    <property type="entry name" value="LIPOPROTEIN YIAD-RELATED"/>
    <property type="match status" value="1"/>
</dbReference>
<gene>
    <name evidence="7" type="ORF">DC094_17115</name>
</gene>
<dbReference type="InterPro" id="IPR006664">
    <property type="entry name" value="OMP_bac"/>
</dbReference>
<feature type="signal peptide" evidence="5">
    <location>
        <begin position="1"/>
        <end position="22"/>
    </location>
</feature>
<dbReference type="CDD" id="cd07185">
    <property type="entry name" value="OmpA_C-like"/>
    <property type="match status" value="1"/>
</dbReference>
<dbReference type="SUPFAM" id="SSF103088">
    <property type="entry name" value="OmpA-like"/>
    <property type="match status" value="1"/>
</dbReference>
<feature type="domain" description="OmpA-like" evidence="6">
    <location>
        <begin position="79"/>
        <end position="195"/>
    </location>
</feature>
<dbReference type="AlphaFoldDB" id="A0A2V1GWN4"/>
<dbReference type="InterPro" id="IPR006665">
    <property type="entry name" value="OmpA-like"/>
</dbReference>
<dbReference type="EMBL" id="QDDL01000009">
    <property type="protein sequence ID" value="PVZ65606.1"/>
    <property type="molecule type" value="Genomic_DNA"/>
</dbReference>
<dbReference type="PROSITE" id="PS51123">
    <property type="entry name" value="OMPA_2"/>
    <property type="match status" value="1"/>
</dbReference>
<comment type="caution">
    <text evidence="7">The sequence shown here is derived from an EMBL/GenBank/DDBJ whole genome shotgun (WGS) entry which is preliminary data.</text>
</comment>